<organism evidence="3 4">
    <name type="scientific">Allocoleopsis franciscana PCC 7113</name>
    <dbReference type="NCBI Taxonomy" id="1173027"/>
    <lineage>
        <taxon>Bacteria</taxon>
        <taxon>Bacillati</taxon>
        <taxon>Cyanobacteriota</taxon>
        <taxon>Cyanophyceae</taxon>
        <taxon>Coleofasciculales</taxon>
        <taxon>Coleofasciculaceae</taxon>
        <taxon>Allocoleopsis</taxon>
        <taxon>Allocoleopsis franciscana</taxon>
    </lineage>
</organism>
<dbReference type="EMBL" id="CP003630">
    <property type="protein sequence ID" value="AFZ18043.1"/>
    <property type="molecule type" value="Genomic_DNA"/>
</dbReference>
<dbReference type="KEGG" id="mic:Mic7113_2229"/>
<comment type="caution">
    <text evidence="1">Lacks conserved residue(s) required for the propagation of feature annotation.</text>
</comment>
<dbReference type="OrthoDB" id="532465at2"/>
<evidence type="ECO:0000259" key="2">
    <source>
        <dbReference type="PROSITE" id="PS50110"/>
    </source>
</evidence>
<dbReference type="PROSITE" id="PS50110">
    <property type="entry name" value="RESPONSE_REGULATORY"/>
    <property type="match status" value="2"/>
</dbReference>
<dbReference type="SMART" id="SM00448">
    <property type="entry name" value="REC"/>
    <property type="match status" value="1"/>
</dbReference>
<dbReference type="Proteomes" id="UP000010471">
    <property type="component" value="Chromosome"/>
</dbReference>
<dbReference type="CDD" id="cd00156">
    <property type="entry name" value="REC"/>
    <property type="match status" value="1"/>
</dbReference>
<dbReference type="GO" id="GO:0000160">
    <property type="term" value="P:phosphorelay signal transduction system"/>
    <property type="evidence" value="ECO:0007669"/>
    <property type="project" value="InterPro"/>
</dbReference>
<dbReference type="Gene3D" id="3.40.50.2300">
    <property type="match status" value="2"/>
</dbReference>
<gene>
    <name evidence="3" type="ORF">Mic7113_2229</name>
</gene>
<protein>
    <submittedName>
        <fullName evidence="3">Response regulator with CheY-like receiver domain and winged-helix DNA-binding domain</fullName>
    </submittedName>
</protein>
<reference evidence="3 4" key="1">
    <citation type="submission" date="2012-06" db="EMBL/GenBank/DDBJ databases">
        <title>Finished chromosome of genome of Microcoleus sp. PCC 7113.</title>
        <authorList>
            <consortium name="US DOE Joint Genome Institute"/>
            <person name="Gugger M."/>
            <person name="Coursin T."/>
            <person name="Rippka R."/>
            <person name="Tandeau De Marsac N."/>
            <person name="Huntemann M."/>
            <person name="Wei C.-L."/>
            <person name="Han J."/>
            <person name="Detter J.C."/>
            <person name="Han C."/>
            <person name="Tapia R."/>
            <person name="Chen A."/>
            <person name="Kyrpides N."/>
            <person name="Mavromatis K."/>
            <person name="Markowitz V."/>
            <person name="Szeto E."/>
            <person name="Ivanova N."/>
            <person name="Pagani I."/>
            <person name="Pati A."/>
            <person name="Goodwin L."/>
            <person name="Nordberg H.P."/>
            <person name="Cantor M.N."/>
            <person name="Hua S.X."/>
            <person name="Woyke T."/>
            <person name="Kerfeld C.A."/>
        </authorList>
    </citation>
    <scope>NUCLEOTIDE SEQUENCE [LARGE SCALE GENOMIC DNA]</scope>
    <source>
        <strain evidence="3 4">PCC 7113</strain>
    </source>
</reference>
<dbReference type="GO" id="GO:0003677">
    <property type="term" value="F:DNA binding"/>
    <property type="evidence" value="ECO:0007669"/>
    <property type="project" value="UniProtKB-KW"/>
</dbReference>
<dbReference type="AlphaFoldDB" id="K9WCT2"/>
<sequence length="270" mass="31387">MYKIAVVDQDQNWCLALKTFFQKSFDITIFENFPYSFYELVEYDLVFVNCSNFSAESYTENIHKLEIVHFIKKNFPRPPLLVIVLDFIDEQSLKLGKKFFPEAEDFFSKKADMEEILQQTQKLLSAKNQKRFEQSNQLIPGVKAMYTLAVVDDDKHWCFALERFFRGEFEVYSFPTASDFLKQSFDFDLVIVDYSIPHLDHEEYVESSALIRYLKNLRYPPLVILVSGYVSKNDSALGKNICPEADAFCAKDAGLDELSAKIKDLLACKR</sequence>
<evidence type="ECO:0000313" key="3">
    <source>
        <dbReference type="EMBL" id="AFZ18043.1"/>
    </source>
</evidence>
<dbReference type="HOGENOM" id="CLU_1029788_0_0_3"/>
<evidence type="ECO:0000256" key="1">
    <source>
        <dbReference type="PROSITE-ProRule" id="PRU00169"/>
    </source>
</evidence>
<dbReference type="RefSeq" id="WP_015182195.1">
    <property type="nucleotide sequence ID" value="NC_019738.1"/>
</dbReference>
<feature type="modified residue" description="4-aspartylphosphate" evidence="1">
    <location>
        <position position="193"/>
    </location>
</feature>
<keyword evidence="3" id="KW-0238">DNA-binding</keyword>
<dbReference type="STRING" id="1173027.Mic7113_2229"/>
<dbReference type="InterPro" id="IPR001789">
    <property type="entry name" value="Sig_transdc_resp-reg_receiver"/>
</dbReference>
<feature type="domain" description="Response regulatory" evidence="2">
    <location>
        <begin position="147"/>
        <end position="266"/>
    </location>
</feature>
<keyword evidence="1" id="KW-0597">Phosphoprotein</keyword>
<evidence type="ECO:0000313" key="4">
    <source>
        <dbReference type="Proteomes" id="UP000010471"/>
    </source>
</evidence>
<feature type="domain" description="Response regulatory" evidence="2">
    <location>
        <begin position="3"/>
        <end position="124"/>
    </location>
</feature>
<dbReference type="eggNOG" id="COG0745">
    <property type="taxonomic scope" value="Bacteria"/>
</dbReference>
<proteinExistence type="predicted"/>
<accession>K9WCT2</accession>
<name>K9WCT2_9CYAN</name>
<dbReference type="SUPFAM" id="SSF52172">
    <property type="entry name" value="CheY-like"/>
    <property type="match status" value="1"/>
</dbReference>
<keyword evidence="4" id="KW-1185">Reference proteome</keyword>
<dbReference type="InterPro" id="IPR011006">
    <property type="entry name" value="CheY-like_superfamily"/>
</dbReference>